<dbReference type="InterPro" id="IPR006843">
    <property type="entry name" value="PAP/fibrillin_dom"/>
</dbReference>
<keyword evidence="3" id="KW-0934">Plastid</keyword>
<comment type="similarity">
    <text evidence="2">Belongs to the PAP/fibrillin family.</text>
</comment>
<comment type="caution">
    <text evidence="6">The sequence shown here is derived from an EMBL/GenBank/DDBJ whole genome shotgun (WGS) entry which is preliminary data.</text>
</comment>
<accession>A0A6A6K9I2</accession>
<evidence type="ECO:0000256" key="4">
    <source>
        <dbReference type="ARBA" id="ARBA00022946"/>
    </source>
</evidence>
<dbReference type="GO" id="GO:0009536">
    <property type="term" value="C:plastid"/>
    <property type="evidence" value="ECO:0007669"/>
    <property type="project" value="UniProtKB-SubCell"/>
</dbReference>
<evidence type="ECO:0000256" key="3">
    <source>
        <dbReference type="ARBA" id="ARBA00022640"/>
    </source>
</evidence>
<reference evidence="6 7" key="1">
    <citation type="journal article" date="2020" name="Mol. Plant">
        <title>The Chromosome-Based Rubber Tree Genome Provides New Insights into Spurge Genome Evolution and Rubber Biosynthesis.</title>
        <authorList>
            <person name="Liu J."/>
            <person name="Shi C."/>
            <person name="Shi C.C."/>
            <person name="Li W."/>
            <person name="Zhang Q.J."/>
            <person name="Zhang Y."/>
            <person name="Li K."/>
            <person name="Lu H.F."/>
            <person name="Shi C."/>
            <person name="Zhu S.T."/>
            <person name="Xiao Z.Y."/>
            <person name="Nan H."/>
            <person name="Yue Y."/>
            <person name="Zhu X.G."/>
            <person name="Wu Y."/>
            <person name="Hong X.N."/>
            <person name="Fan G.Y."/>
            <person name="Tong Y."/>
            <person name="Zhang D."/>
            <person name="Mao C.L."/>
            <person name="Liu Y.L."/>
            <person name="Hao S.J."/>
            <person name="Liu W.Q."/>
            <person name="Lv M.Q."/>
            <person name="Zhang H.B."/>
            <person name="Liu Y."/>
            <person name="Hu-Tang G.R."/>
            <person name="Wang J.P."/>
            <person name="Wang J.H."/>
            <person name="Sun Y.H."/>
            <person name="Ni S.B."/>
            <person name="Chen W.B."/>
            <person name="Zhang X.C."/>
            <person name="Jiao Y.N."/>
            <person name="Eichler E.E."/>
            <person name="Li G.H."/>
            <person name="Liu X."/>
            <person name="Gao L.Z."/>
        </authorList>
    </citation>
    <scope>NUCLEOTIDE SEQUENCE [LARGE SCALE GENOMIC DNA]</scope>
    <source>
        <strain evidence="7">cv. GT1</strain>
        <tissue evidence="6">Leaf</tissue>
    </source>
</reference>
<dbReference type="Pfam" id="PF04755">
    <property type="entry name" value="PAP_fibrillin"/>
    <property type="match status" value="1"/>
</dbReference>
<dbReference type="Proteomes" id="UP000467840">
    <property type="component" value="Chromosome 3"/>
</dbReference>
<evidence type="ECO:0000313" key="7">
    <source>
        <dbReference type="Proteomes" id="UP000467840"/>
    </source>
</evidence>
<keyword evidence="4" id="KW-0809">Transit peptide</keyword>
<evidence type="ECO:0000256" key="2">
    <source>
        <dbReference type="ARBA" id="ARBA00005845"/>
    </source>
</evidence>
<comment type="subcellular location">
    <subcellularLocation>
        <location evidence="1">Plastid</location>
    </subcellularLocation>
</comment>
<proteinExistence type="inferred from homology"/>
<protein>
    <recommendedName>
        <fullName evidence="5">Plastid lipid-associated protein/fibrillin conserved domain-containing protein</fullName>
    </recommendedName>
</protein>
<evidence type="ECO:0000313" key="6">
    <source>
        <dbReference type="EMBL" id="KAF2285520.1"/>
    </source>
</evidence>
<evidence type="ECO:0000259" key="5">
    <source>
        <dbReference type="Pfam" id="PF04755"/>
    </source>
</evidence>
<keyword evidence="7" id="KW-1185">Reference proteome</keyword>
<feature type="domain" description="Plastid lipid-associated protein/fibrillin conserved" evidence="5">
    <location>
        <begin position="24"/>
        <end position="106"/>
    </location>
</feature>
<organism evidence="6 7">
    <name type="scientific">Hevea brasiliensis</name>
    <name type="common">Para rubber tree</name>
    <name type="synonym">Siphonia brasiliensis</name>
    <dbReference type="NCBI Taxonomy" id="3981"/>
    <lineage>
        <taxon>Eukaryota</taxon>
        <taxon>Viridiplantae</taxon>
        <taxon>Streptophyta</taxon>
        <taxon>Embryophyta</taxon>
        <taxon>Tracheophyta</taxon>
        <taxon>Spermatophyta</taxon>
        <taxon>Magnoliopsida</taxon>
        <taxon>eudicotyledons</taxon>
        <taxon>Gunneridae</taxon>
        <taxon>Pentapetalae</taxon>
        <taxon>rosids</taxon>
        <taxon>fabids</taxon>
        <taxon>Malpighiales</taxon>
        <taxon>Euphorbiaceae</taxon>
        <taxon>Crotonoideae</taxon>
        <taxon>Micrandreae</taxon>
        <taxon>Hevea</taxon>
    </lineage>
</organism>
<dbReference type="AlphaFoldDB" id="A0A6A6K9I2"/>
<evidence type="ECO:0000256" key="1">
    <source>
        <dbReference type="ARBA" id="ARBA00004474"/>
    </source>
</evidence>
<dbReference type="EMBL" id="JAAGAX010000017">
    <property type="protein sequence ID" value="KAF2285520.1"/>
    <property type="molecule type" value="Genomic_DNA"/>
</dbReference>
<gene>
    <name evidence="6" type="ORF">GH714_005228</name>
</gene>
<sequence length="114" mass="12542">MMMVLSDYRFDTSKSRLLGASIIQLQSIVSGLNRGLVASEDDLQREDAAVKELEAVGQLVDLSNDIDRMQGRWKLIYSSAFSTHALGGIRPGLPTGRLLPITLGQVCYVNYLLV</sequence>
<name>A0A6A6K9I2_HEVBR</name>